<evidence type="ECO:0000256" key="1">
    <source>
        <dbReference type="SAM" id="MobiDB-lite"/>
    </source>
</evidence>
<name>A0ABP4NI36_9ACTN</name>
<reference evidence="3" key="1">
    <citation type="journal article" date="2019" name="Int. J. Syst. Evol. Microbiol.">
        <title>The Global Catalogue of Microorganisms (GCM) 10K type strain sequencing project: providing services to taxonomists for standard genome sequencing and annotation.</title>
        <authorList>
            <consortium name="The Broad Institute Genomics Platform"/>
            <consortium name="The Broad Institute Genome Sequencing Center for Infectious Disease"/>
            <person name="Wu L."/>
            <person name="Ma J."/>
        </authorList>
    </citation>
    <scope>NUCLEOTIDE SEQUENCE [LARGE SCALE GENOMIC DNA]</scope>
    <source>
        <strain evidence="3">JCM 15933</strain>
    </source>
</reference>
<sequence>MLGGTVVCHAAECDLSTEGRLSSFGQLPANSPEYARGVATTNEWASTDEQREVSFEDFADELVVLPDTTTDDTDAGWGERSASNDDRLLADRPPHWD</sequence>
<accession>A0ABP4NI36</accession>
<evidence type="ECO:0000313" key="3">
    <source>
        <dbReference type="Proteomes" id="UP001501470"/>
    </source>
</evidence>
<keyword evidence="3" id="KW-1185">Reference proteome</keyword>
<proteinExistence type="predicted"/>
<protein>
    <submittedName>
        <fullName evidence="2">Uncharacterized protein</fullName>
    </submittedName>
</protein>
<feature type="region of interest" description="Disordered" evidence="1">
    <location>
        <begin position="66"/>
        <end position="97"/>
    </location>
</feature>
<comment type="caution">
    <text evidence="2">The sequence shown here is derived from an EMBL/GenBank/DDBJ whole genome shotgun (WGS) entry which is preliminary data.</text>
</comment>
<gene>
    <name evidence="2" type="ORF">GCM10009827_099580</name>
</gene>
<evidence type="ECO:0000313" key="2">
    <source>
        <dbReference type="EMBL" id="GAA1562176.1"/>
    </source>
</evidence>
<feature type="compositionally biased region" description="Basic and acidic residues" evidence="1">
    <location>
        <begin position="82"/>
        <end position="97"/>
    </location>
</feature>
<dbReference type="Proteomes" id="UP001501470">
    <property type="component" value="Unassembled WGS sequence"/>
</dbReference>
<organism evidence="2 3">
    <name type="scientific">Dactylosporangium maewongense</name>
    <dbReference type="NCBI Taxonomy" id="634393"/>
    <lineage>
        <taxon>Bacteria</taxon>
        <taxon>Bacillati</taxon>
        <taxon>Actinomycetota</taxon>
        <taxon>Actinomycetes</taxon>
        <taxon>Micromonosporales</taxon>
        <taxon>Micromonosporaceae</taxon>
        <taxon>Dactylosporangium</taxon>
    </lineage>
</organism>
<dbReference type="EMBL" id="BAAAQD010000031">
    <property type="protein sequence ID" value="GAA1562176.1"/>
    <property type="molecule type" value="Genomic_DNA"/>
</dbReference>